<organism evidence="2 3">
    <name type="scientific">Salipaludibacillus neizhouensis</name>
    <dbReference type="NCBI Taxonomy" id="885475"/>
    <lineage>
        <taxon>Bacteria</taxon>
        <taxon>Bacillati</taxon>
        <taxon>Bacillota</taxon>
        <taxon>Bacilli</taxon>
        <taxon>Bacillales</taxon>
        <taxon>Bacillaceae</taxon>
    </lineage>
</organism>
<feature type="transmembrane region" description="Helical" evidence="1">
    <location>
        <begin position="18"/>
        <end position="40"/>
    </location>
</feature>
<keyword evidence="3" id="KW-1185">Reference proteome</keyword>
<dbReference type="PIRSF" id="PIRSF033535">
    <property type="entry name" value="UCP033535_plp"/>
    <property type="match status" value="1"/>
</dbReference>
<dbReference type="InterPro" id="IPR014582">
    <property type="entry name" value="UCP033535_lipo"/>
</dbReference>
<comment type="caution">
    <text evidence="2">The sequence shown here is derived from an EMBL/GenBank/DDBJ whole genome shotgun (WGS) entry which is preliminary data.</text>
</comment>
<evidence type="ECO:0000256" key="1">
    <source>
        <dbReference type="SAM" id="Phobius"/>
    </source>
</evidence>
<dbReference type="AlphaFoldDB" id="A0A3A9K5M6"/>
<name>A0A3A9K5M6_9BACI</name>
<dbReference type="OrthoDB" id="156515at2"/>
<sequence>MELNDMGLIQKVKHNMKVVLWTGGVTLLFLMMLITGSTIVDNEAALGSGSGSGDFSADEYVEASWESEVLPFMDEQKNELTDVLQQFSESDLETVGEEIGLTDGRNWHFIVTGKAEVLTIDTESRKGNSELDIEPYDGTADVVLQLGPVVDGYAIRDVLTYIKFDDFSNQIEWSQLAAGYNTKTYETNLEGLELEEGAEISLTGVLTVNDTSKTLTPVLIEEGGN</sequence>
<protein>
    <recommendedName>
        <fullName evidence="4">DUF2291 domain-containing protein</fullName>
    </recommendedName>
</protein>
<evidence type="ECO:0008006" key="4">
    <source>
        <dbReference type="Google" id="ProtNLM"/>
    </source>
</evidence>
<dbReference type="SUPFAM" id="SSF141318">
    <property type="entry name" value="TM0957-like"/>
    <property type="match status" value="1"/>
</dbReference>
<dbReference type="EMBL" id="PDOE01000002">
    <property type="protein sequence ID" value="RKL68364.1"/>
    <property type="molecule type" value="Genomic_DNA"/>
</dbReference>
<keyword evidence="1" id="KW-1133">Transmembrane helix</keyword>
<proteinExistence type="predicted"/>
<accession>A0A3A9K5M6</accession>
<gene>
    <name evidence="2" type="ORF">CR203_07750</name>
</gene>
<dbReference type="Pfam" id="PF10054">
    <property type="entry name" value="DUF2291"/>
    <property type="match status" value="1"/>
</dbReference>
<keyword evidence="1" id="KW-0472">Membrane</keyword>
<dbReference type="InterPro" id="IPR036215">
    <property type="entry name" value="TM0957-like_sf"/>
</dbReference>
<reference evidence="2 3" key="1">
    <citation type="submission" date="2017-10" db="EMBL/GenBank/DDBJ databases">
        <title>Bacillus sp. nov., a halophilic bacterium isolated from a Keqin Lake.</title>
        <authorList>
            <person name="Wang H."/>
        </authorList>
    </citation>
    <scope>NUCLEOTIDE SEQUENCE [LARGE SCALE GENOMIC DNA]</scope>
    <source>
        <strain evidence="2 3">KCTC 13187</strain>
    </source>
</reference>
<keyword evidence="1" id="KW-0812">Transmembrane</keyword>
<dbReference type="Proteomes" id="UP000281498">
    <property type="component" value="Unassembled WGS sequence"/>
</dbReference>
<evidence type="ECO:0000313" key="2">
    <source>
        <dbReference type="EMBL" id="RKL68364.1"/>
    </source>
</evidence>
<evidence type="ECO:0000313" key="3">
    <source>
        <dbReference type="Proteomes" id="UP000281498"/>
    </source>
</evidence>